<dbReference type="Gene3D" id="3.40.630.30">
    <property type="match status" value="1"/>
</dbReference>
<dbReference type="EMBL" id="JAXOFX010000026">
    <property type="protein sequence ID" value="MDZ5474458.1"/>
    <property type="molecule type" value="Genomic_DNA"/>
</dbReference>
<keyword evidence="4" id="KW-1185">Reference proteome</keyword>
<dbReference type="InterPro" id="IPR050769">
    <property type="entry name" value="NAT_camello-type"/>
</dbReference>
<dbReference type="SUPFAM" id="SSF55729">
    <property type="entry name" value="Acyl-CoA N-acyltransferases (Nat)"/>
    <property type="match status" value="1"/>
</dbReference>
<keyword evidence="1" id="KW-0808">Transferase</keyword>
<sequence length="167" mass="18491">MKIRNAVKEEILFIRKQRIRAYNDHEKLVPEDHFKALQKAISSDADIQAGVELIVAEEGGIILGSVALVPPNSDAYEGFLDELNHAEIRLLAVDPEARGKGVGKALVNECIQRTKQKNQTAIGLHTGEFMSSAIVLYESLGFVRCPEYDFEPANDGIIVKAFKLELT</sequence>
<dbReference type="PANTHER" id="PTHR13947:SF37">
    <property type="entry name" value="LD18367P"/>
    <property type="match status" value="1"/>
</dbReference>
<proteinExistence type="predicted"/>
<accession>A0ABU5J505</accession>
<dbReference type="Proteomes" id="UP001290455">
    <property type="component" value="Unassembled WGS sequence"/>
</dbReference>
<dbReference type="PANTHER" id="PTHR13947">
    <property type="entry name" value="GNAT FAMILY N-ACETYLTRANSFERASE"/>
    <property type="match status" value="1"/>
</dbReference>
<dbReference type="CDD" id="cd04301">
    <property type="entry name" value="NAT_SF"/>
    <property type="match status" value="1"/>
</dbReference>
<evidence type="ECO:0000259" key="2">
    <source>
        <dbReference type="PROSITE" id="PS51186"/>
    </source>
</evidence>
<comment type="caution">
    <text evidence="3">The sequence shown here is derived from an EMBL/GenBank/DDBJ whole genome shotgun (WGS) entry which is preliminary data.</text>
</comment>
<reference evidence="3 4" key="1">
    <citation type="submission" date="2023-11" db="EMBL/GenBank/DDBJ databases">
        <title>Bacillus jintuensis, isolated from a mudflat on the Beibu Gulf coast.</title>
        <authorList>
            <person name="Li M."/>
        </authorList>
    </citation>
    <scope>NUCLEOTIDE SEQUENCE [LARGE SCALE GENOMIC DNA]</scope>
    <source>
        <strain evidence="3 4">31A1R</strain>
    </source>
</reference>
<dbReference type="Pfam" id="PF00583">
    <property type="entry name" value="Acetyltransf_1"/>
    <property type="match status" value="1"/>
</dbReference>
<dbReference type="InterPro" id="IPR016181">
    <property type="entry name" value="Acyl_CoA_acyltransferase"/>
</dbReference>
<evidence type="ECO:0000313" key="4">
    <source>
        <dbReference type="Proteomes" id="UP001290455"/>
    </source>
</evidence>
<name>A0ABU5J505_9BACI</name>
<evidence type="ECO:0000256" key="1">
    <source>
        <dbReference type="ARBA" id="ARBA00022679"/>
    </source>
</evidence>
<feature type="domain" description="N-acetyltransferase" evidence="2">
    <location>
        <begin position="1"/>
        <end position="167"/>
    </location>
</feature>
<dbReference type="InterPro" id="IPR000182">
    <property type="entry name" value="GNAT_dom"/>
</dbReference>
<evidence type="ECO:0000313" key="3">
    <source>
        <dbReference type="EMBL" id="MDZ5474458.1"/>
    </source>
</evidence>
<dbReference type="RefSeq" id="WP_322448741.1">
    <property type="nucleotide sequence ID" value="NZ_JAXOFX010000026.1"/>
</dbReference>
<organism evidence="3 4">
    <name type="scientific">Robertmurraya mangrovi</name>
    <dbReference type="NCBI Taxonomy" id="3098077"/>
    <lineage>
        <taxon>Bacteria</taxon>
        <taxon>Bacillati</taxon>
        <taxon>Bacillota</taxon>
        <taxon>Bacilli</taxon>
        <taxon>Bacillales</taxon>
        <taxon>Bacillaceae</taxon>
        <taxon>Robertmurraya</taxon>
    </lineage>
</organism>
<gene>
    <name evidence="3" type="ORF">SM124_22545</name>
</gene>
<protein>
    <submittedName>
        <fullName evidence="3">GNAT family N-acetyltransferase</fullName>
    </submittedName>
</protein>
<dbReference type="PROSITE" id="PS51186">
    <property type="entry name" value="GNAT"/>
    <property type="match status" value="1"/>
</dbReference>